<gene>
    <name evidence="15" type="ORF">CH360_15150</name>
    <name evidence="16" type="ORF">CH373_16605</name>
</gene>
<evidence type="ECO:0000256" key="4">
    <source>
        <dbReference type="ARBA" id="ARBA00022559"/>
    </source>
</evidence>
<dbReference type="InterPro" id="IPR036249">
    <property type="entry name" value="Thioredoxin-like_sf"/>
</dbReference>
<dbReference type="NCBIfam" id="NF006960">
    <property type="entry name" value="PRK09437.1"/>
    <property type="match status" value="1"/>
</dbReference>
<comment type="similarity">
    <text evidence="10">Belongs to the peroxiredoxin family. BCP/PrxQ subfamily.</text>
</comment>
<comment type="caution">
    <text evidence="16">The sequence shown here is derived from an EMBL/GenBank/DDBJ whole genome shotgun (WGS) entry which is preliminary data.</text>
</comment>
<name>A0A2M9ZJ34_9LEPT</name>
<evidence type="ECO:0000256" key="11">
    <source>
        <dbReference type="ARBA" id="ARBA00042639"/>
    </source>
</evidence>
<evidence type="ECO:0000256" key="7">
    <source>
        <dbReference type="ARBA" id="ARBA00023157"/>
    </source>
</evidence>
<evidence type="ECO:0000313" key="17">
    <source>
        <dbReference type="Proteomes" id="UP000231962"/>
    </source>
</evidence>
<evidence type="ECO:0000256" key="12">
    <source>
        <dbReference type="ARBA" id="ARBA00049091"/>
    </source>
</evidence>
<comment type="subunit">
    <text evidence="2">Monomer.</text>
</comment>
<dbReference type="GO" id="GO:0008379">
    <property type="term" value="F:thioredoxin peroxidase activity"/>
    <property type="evidence" value="ECO:0007669"/>
    <property type="project" value="TreeGrafter"/>
</dbReference>
<keyword evidence="7" id="KW-1015">Disulfide bond</keyword>
<dbReference type="CDD" id="cd03017">
    <property type="entry name" value="PRX_BCP"/>
    <property type="match status" value="1"/>
</dbReference>
<dbReference type="GO" id="GO:0034599">
    <property type="term" value="P:cellular response to oxidative stress"/>
    <property type="evidence" value="ECO:0007669"/>
    <property type="project" value="TreeGrafter"/>
</dbReference>
<dbReference type="PANTHER" id="PTHR42801:SF4">
    <property type="entry name" value="AHPC_TSA FAMILY PROTEIN"/>
    <property type="match status" value="1"/>
</dbReference>
<comment type="function">
    <text evidence="1">Thiol-specific peroxidase that catalyzes the reduction of hydrogen peroxide and organic hydroperoxides to water and alcohols, respectively. Plays a role in cell protection against oxidative stress by detoxifying peroxides and as sensor of hydrogen peroxide-mediated signaling events.</text>
</comment>
<accession>A0A2M9ZJ34</accession>
<keyword evidence="4 16" id="KW-0575">Peroxidase</keyword>
<evidence type="ECO:0000313" key="16">
    <source>
        <dbReference type="EMBL" id="PJZ71963.1"/>
    </source>
</evidence>
<dbReference type="OrthoDB" id="9812811at2"/>
<dbReference type="SUPFAM" id="SSF52833">
    <property type="entry name" value="Thioredoxin-like"/>
    <property type="match status" value="1"/>
</dbReference>
<dbReference type="FunFam" id="3.40.30.10:FF:000007">
    <property type="entry name" value="Thioredoxin-dependent thiol peroxidase"/>
    <property type="match status" value="1"/>
</dbReference>
<dbReference type="Proteomes" id="UP000231990">
    <property type="component" value="Unassembled WGS sequence"/>
</dbReference>
<feature type="domain" description="Thioredoxin" evidence="14">
    <location>
        <begin position="4"/>
        <end position="158"/>
    </location>
</feature>
<keyword evidence="6" id="KW-0560">Oxidoreductase</keyword>
<keyword evidence="5" id="KW-0049">Antioxidant</keyword>
<sequence length="159" mass="17943">MSDIKVGSKAPSFNSVDDKGNKVSLKDLLGKKGLVLYFYPKDQTPGCTTEACDYRDNFSRFKKEGYNVVGVSRDSINSHQKFIQKQDLNFTLISDEDGSICEKYGVWQLKKFMGREFMGIIRSTFLIGGDLKLLKVYPKVSVKGHVDEVLADIKSLEKK</sequence>
<dbReference type="PROSITE" id="PS51352">
    <property type="entry name" value="THIOREDOXIN_2"/>
    <property type="match status" value="1"/>
</dbReference>
<dbReference type="EC" id="1.11.1.24" evidence="3"/>
<evidence type="ECO:0000256" key="8">
    <source>
        <dbReference type="ARBA" id="ARBA00023284"/>
    </source>
</evidence>
<evidence type="ECO:0000256" key="5">
    <source>
        <dbReference type="ARBA" id="ARBA00022862"/>
    </source>
</evidence>
<dbReference type="InterPro" id="IPR013766">
    <property type="entry name" value="Thioredoxin_domain"/>
</dbReference>
<proteinExistence type="inferred from homology"/>
<evidence type="ECO:0000259" key="14">
    <source>
        <dbReference type="PROSITE" id="PS51352"/>
    </source>
</evidence>
<reference evidence="17 18" key="1">
    <citation type="submission" date="2017-07" db="EMBL/GenBank/DDBJ databases">
        <title>Leptospira spp. isolated from tropical soils.</title>
        <authorList>
            <person name="Thibeaux R."/>
            <person name="Iraola G."/>
            <person name="Ferres I."/>
            <person name="Bierque E."/>
            <person name="Girault D."/>
            <person name="Soupe-Gilbert M.-E."/>
            <person name="Picardeau M."/>
            <person name="Goarant C."/>
        </authorList>
    </citation>
    <scope>NUCLEOTIDE SEQUENCE [LARGE SCALE GENOMIC DNA]</scope>
    <source>
        <strain evidence="16 18">FH1-B-B1</strain>
        <strain evidence="15 17">FH1-B-C1</strain>
    </source>
</reference>
<dbReference type="RefSeq" id="WP_100714899.1">
    <property type="nucleotide sequence ID" value="NZ_NPDY01000018.1"/>
</dbReference>
<dbReference type="GO" id="GO:0005737">
    <property type="term" value="C:cytoplasm"/>
    <property type="evidence" value="ECO:0007669"/>
    <property type="project" value="TreeGrafter"/>
</dbReference>
<dbReference type="InterPro" id="IPR024706">
    <property type="entry name" value="Peroxiredoxin_AhpC-typ"/>
</dbReference>
<comment type="catalytic activity">
    <reaction evidence="12">
        <text>a hydroperoxide + [thioredoxin]-dithiol = an alcohol + [thioredoxin]-disulfide + H2O</text>
        <dbReference type="Rhea" id="RHEA:62620"/>
        <dbReference type="Rhea" id="RHEA-COMP:10698"/>
        <dbReference type="Rhea" id="RHEA-COMP:10700"/>
        <dbReference type="ChEBI" id="CHEBI:15377"/>
        <dbReference type="ChEBI" id="CHEBI:29950"/>
        <dbReference type="ChEBI" id="CHEBI:30879"/>
        <dbReference type="ChEBI" id="CHEBI:35924"/>
        <dbReference type="ChEBI" id="CHEBI:50058"/>
        <dbReference type="EC" id="1.11.1.24"/>
    </reaction>
</comment>
<dbReference type="Pfam" id="PF00578">
    <property type="entry name" value="AhpC-TSA"/>
    <property type="match status" value="1"/>
</dbReference>
<dbReference type="EMBL" id="NPDZ01000015">
    <property type="protein sequence ID" value="PJZ71963.1"/>
    <property type="molecule type" value="Genomic_DNA"/>
</dbReference>
<evidence type="ECO:0000256" key="13">
    <source>
        <dbReference type="PIRSR" id="PIRSR000239-1"/>
    </source>
</evidence>
<dbReference type="PANTHER" id="PTHR42801">
    <property type="entry name" value="THIOREDOXIN-DEPENDENT PEROXIDE REDUCTASE"/>
    <property type="match status" value="1"/>
</dbReference>
<dbReference type="Proteomes" id="UP000231962">
    <property type="component" value="Unassembled WGS sequence"/>
</dbReference>
<evidence type="ECO:0000256" key="1">
    <source>
        <dbReference type="ARBA" id="ARBA00003330"/>
    </source>
</evidence>
<keyword evidence="8" id="KW-0676">Redox-active center</keyword>
<dbReference type="EMBL" id="NPDY01000018">
    <property type="protein sequence ID" value="PJZ68616.1"/>
    <property type="molecule type" value="Genomic_DNA"/>
</dbReference>
<evidence type="ECO:0000256" key="2">
    <source>
        <dbReference type="ARBA" id="ARBA00011245"/>
    </source>
</evidence>
<dbReference type="InterPro" id="IPR050924">
    <property type="entry name" value="Peroxiredoxin_BCP/PrxQ"/>
</dbReference>
<dbReference type="AlphaFoldDB" id="A0A2M9ZJ34"/>
<protein>
    <recommendedName>
        <fullName evidence="3">thioredoxin-dependent peroxiredoxin</fullName>
        <ecNumber evidence="3">1.11.1.24</ecNumber>
    </recommendedName>
    <alternativeName>
        <fullName evidence="9">Thioredoxin peroxidase</fullName>
    </alternativeName>
    <alternativeName>
        <fullName evidence="11">Thioredoxin-dependent peroxiredoxin Bcp</fullName>
    </alternativeName>
</protein>
<organism evidence="16 18">
    <name type="scientific">Leptospira perolatii</name>
    <dbReference type="NCBI Taxonomy" id="2023191"/>
    <lineage>
        <taxon>Bacteria</taxon>
        <taxon>Pseudomonadati</taxon>
        <taxon>Spirochaetota</taxon>
        <taxon>Spirochaetia</taxon>
        <taxon>Leptospirales</taxon>
        <taxon>Leptospiraceae</taxon>
        <taxon>Leptospira</taxon>
    </lineage>
</organism>
<evidence type="ECO:0000256" key="9">
    <source>
        <dbReference type="ARBA" id="ARBA00032824"/>
    </source>
</evidence>
<dbReference type="PIRSF" id="PIRSF000239">
    <property type="entry name" value="AHPC"/>
    <property type="match status" value="1"/>
</dbReference>
<feature type="active site" description="Cysteine sulfenic acid (-SOH) intermediate; for peroxidase activity" evidence="13">
    <location>
        <position position="47"/>
    </location>
</feature>
<evidence type="ECO:0000256" key="3">
    <source>
        <dbReference type="ARBA" id="ARBA00013017"/>
    </source>
</evidence>
<evidence type="ECO:0000256" key="6">
    <source>
        <dbReference type="ARBA" id="ARBA00023002"/>
    </source>
</evidence>
<dbReference type="Gene3D" id="3.40.30.10">
    <property type="entry name" value="Glutaredoxin"/>
    <property type="match status" value="1"/>
</dbReference>
<evidence type="ECO:0000256" key="10">
    <source>
        <dbReference type="ARBA" id="ARBA00038489"/>
    </source>
</evidence>
<evidence type="ECO:0000313" key="15">
    <source>
        <dbReference type="EMBL" id="PJZ68616.1"/>
    </source>
</evidence>
<dbReference type="InterPro" id="IPR000866">
    <property type="entry name" value="AhpC/TSA"/>
</dbReference>
<keyword evidence="17" id="KW-1185">Reference proteome</keyword>
<dbReference type="GO" id="GO:0045454">
    <property type="term" value="P:cell redox homeostasis"/>
    <property type="evidence" value="ECO:0007669"/>
    <property type="project" value="TreeGrafter"/>
</dbReference>
<evidence type="ECO:0000313" key="18">
    <source>
        <dbReference type="Proteomes" id="UP000231990"/>
    </source>
</evidence>